<proteinExistence type="inferred from homology"/>
<evidence type="ECO:0000313" key="23">
    <source>
        <dbReference type="Proteomes" id="UP000002035"/>
    </source>
</evidence>
<keyword evidence="23" id="KW-1185">Reference proteome</keyword>
<evidence type="ECO:0000259" key="21">
    <source>
        <dbReference type="Pfam" id="PF13193"/>
    </source>
</evidence>
<dbReference type="GO" id="GO:0005324">
    <property type="term" value="F:long-chain fatty acid transmembrane transporter activity"/>
    <property type="evidence" value="ECO:0007669"/>
    <property type="project" value="TreeGrafter"/>
</dbReference>
<evidence type="ECO:0000256" key="18">
    <source>
        <dbReference type="ARBA" id="ARBA00068795"/>
    </source>
</evidence>
<keyword evidence="6" id="KW-1003">Cell membrane</keyword>
<dbReference type="InterPro" id="IPR000873">
    <property type="entry name" value="AMP-dep_synth/lig_dom"/>
</dbReference>
<organism evidence="22 23">
    <name type="scientific">Arthroderma otae (strain ATCC MYA-4605 / CBS 113480)</name>
    <name type="common">Microsporum canis</name>
    <dbReference type="NCBI Taxonomy" id="554155"/>
    <lineage>
        <taxon>Eukaryota</taxon>
        <taxon>Fungi</taxon>
        <taxon>Dikarya</taxon>
        <taxon>Ascomycota</taxon>
        <taxon>Pezizomycotina</taxon>
        <taxon>Eurotiomycetes</taxon>
        <taxon>Eurotiomycetidae</taxon>
        <taxon>Onygenales</taxon>
        <taxon>Arthrodermataceae</taxon>
        <taxon>Microsporum</taxon>
    </lineage>
</organism>
<comment type="similarity">
    <text evidence="4">Belongs to the ATP-dependent AMP-binding enzyme family.</text>
</comment>
<dbReference type="OMA" id="VWRQFLD"/>
<evidence type="ECO:0000256" key="5">
    <source>
        <dbReference type="ARBA" id="ARBA00022448"/>
    </source>
</evidence>
<comment type="subcellular location">
    <subcellularLocation>
        <location evidence="3">Cell membrane</location>
        <topology evidence="3">Multi-pass membrane protein</topology>
    </subcellularLocation>
    <subcellularLocation>
        <location evidence="1">Lipid droplet</location>
    </subcellularLocation>
    <subcellularLocation>
        <location evidence="2">Peroxisome membrane</location>
        <topology evidence="2">Multi-pass membrane protein</topology>
    </subcellularLocation>
</comment>
<evidence type="ECO:0000256" key="11">
    <source>
        <dbReference type="ARBA" id="ARBA00022840"/>
    </source>
</evidence>
<dbReference type="FunFam" id="3.30.300.30:FF:000002">
    <property type="entry name" value="Long-chain fatty acid transport protein 1"/>
    <property type="match status" value="1"/>
</dbReference>
<dbReference type="PROSITE" id="PS00455">
    <property type="entry name" value="AMP_BINDING"/>
    <property type="match status" value="1"/>
</dbReference>
<dbReference type="GO" id="GO:0004467">
    <property type="term" value="F:long-chain fatty acid-CoA ligase activity"/>
    <property type="evidence" value="ECO:0007669"/>
    <property type="project" value="TreeGrafter"/>
</dbReference>
<dbReference type="Gene3D" id="3.30.300.30">
    <property type="match status" value="1"/>
</dbReference>
<feature type="domain" description="AMP-dependent synthetase/ligase" evidence="20">
    <location>
        <begin position="86"/>
        <end position="459"/>
    </location>
</feature>
<keyword evidence="11" id="KW-0067">ATP-binding</keyword>
<dbReference type="EMBL" id="DS995702">
    <property type="protein sequence ID" value="EEQ29348.1"/>
    <property type="molecule type" value="Genomic_DNA"/>
</dbReference>
<dbReference type="GO" id="GO:0005524">
    <property type="term" value="F:ATP binding"/>
    <property type="evidence" value="ECO:0007669"/>
    <property type="project" value="UniProtKB-KW"/>
</dbReference>
<feature type="domain" description="AMP-binding enzyme C-terminal" evidence="21">
    <location>
        <begin position="532"/>
        <end position="617"/>
    </location>
</feature>
<evidence type="ECO:0000256" key="10">
    <source>
        <dbReference type="ARBA" id="ARBA00022741"/>
    </source>
</evidence>
<evidence type="ECO:0000256" key="14">
    <source>
        <dbReference type="ARBA" id="ARBA00023136"/>
    </source>
</evidence>
<evidence type="ECO:0000256" key="2">
    <source>
        <dbReference type="ARBA" id="ARBA00004585"/>
    </source>
</evidence>
<evidence type="ECO:0000256" key="19">
    <source>
        <dbReference type="ARBA" id="ARBA00078285"/>
    </source>
</evidence>
<evidence type="ECO:0000256" key="4">
    <source>
        <dbReference type="ARBA" id="ARBA00006432"/>
    </source>
</evidence>
<dbReference type="Proteomes" id="UP000002035">
    <property type="component" value="Unassembled WGS sequence"/>
</dbReference>
<dbReference type="InterPro" id="IPR042099">
    <property type="entry name" value="ANL_N_sf"/>
</dbReference>
<protein>
    <recommendedName>
        <fullName evidence="18">Very long-chain fatty acid transport protein</fullName>
    </recommendedName>
    <alternativeName>
        <fullName evidence="19">Very-long-chain acyl-CoA synthetase</fullName>
    </alternativeName>
</protein>
<evidence type="ECO:0000256" key="9">
    <source>
        <dbReference type="ARBA" id="ARBA00022692"/>
    </source>
</evidence>
<evidence type="ECO:0000256" key="12">
    <source>
        <dbReference type="ARBA" id="ARBA00022989"/>
    </source>
</evidence>
<name>C5FJ18_ARTOC</name>
<dbReference type="AlphaFoldDB" id="C5FJ18"/>
<dbReference type="GO" id="GO:0005778">
    <property type="term" value="C:peroxisomal membrane"/>
    <property type="evidence" value="ECO:0007669"/>
    <property type="project" value="UniProtKB-SubCell"/>
</dbReference>
<dbReference type="OrthoDB" id="10253869at2759"/>
<dbReference type="STRING" id="554155.C5FJ18"/>
<accession>C5FJ18</accession>
<keyword evidence="15" id="KW-0576">Peroxisome</keyword>
<dbReference type="InterPro" id="IPR025110">
    <property type="entry name" value="AMP-bd_C"/>
</dbReference>
<dbReference type="GeneID" id="9223170"/>
<dbReference type="Pfam" id="PF13193">
    <property type="entry name" value="AMP-binding_C"/>
    <property type="match status" value="1"/>
</dbReference>
<dbReference type="FunFam" id="3.40.50.12780:FF:000019">
    <property type="entry name" value="Long-chain fatty acid transporter"/>
    <property type="match status" value="1"/>
</dbReference>
<keyword evidence="10" id="KW-0547">Nucleotide-binding</keyword>
<keyword evidence="13" id="KW-0445">Lipid transport</keyword>
<evidence type="ECO:0000256" key="3">
    <source>
        <dbReference type="ARBA" id="ARBA00004651"/>
    </source>
</evidence>
<evidence type="ECO:0000256" key="16">
    <source>
        <dbReference type="ARBA" id="ARBA00051585"/>
    </source>
</evidence>
<dbReference type="InterPro" id="IPR045851">
    <property type="entry name" value="AMP-bd_C_sf"/>
</dbReference>
<dbReference type="GO" id="GO:0005811">
    <property type="term" value="C:lipid droplet"/>
    <property type="evidence" value="ECO:0007669"/>
    <property type="project" value="UniProtKB-SubCell"/>
</dbReference>
<keyword evidence="12" id="KW-1133">Transmembrane helix</keyword>
<dbReference type="RefSeq" id="XP_002849233.1">
    <property type="nucleotide sequence ID" value="XM_002849187.1"/>
</dbReference>
<dbReference type="InterPro" id="IPR020845">
    <property type="entry name" value="AMP-binding_CS"/>
</dbReference>
<evidence type="ECO:0000256" key="17">
    <source>
        <dbReference type="ARBA" id="ARBA00060276"/>
    </source>
</evidence>
<keyword evidence="14" id="KW-0472">Membrane</keyword>
<keyword evidence="7" id="KW-0436">Ligase</keyword>
<evidence type="ECO:0000259" key="20">
    <source>
        <dbReference type="Pfam" id="PF00501"/>
    </source>
</evidence>
<evidence type="ECO:0000256" key="15">
    <source>
        <dbReference type="ARBA" id="ARBA00023140"/>
    </source>
</evidence>
<evidence type="ECO:0000256" key="7">
    <source>
        <dbReference type="ARBA" id="ARBA00022598"/>
    </source>
</evidence>
<comment type="catalytic activity">
    <reaction evidence="16">
        <text>a very long-chain fatty acid + ATP + CoA = a very long-chain fatty acyl-CoA + AMP + diphosphate</text>
        <dbReference type="Rhea" id="RHEA:54536"/>
        <dbReference type="ChEBI" id="CHEBI:30616"/>
        <dbReference type="ChEBI" id="CHEBI:33019"/>
        <dbReference type="ChEBI" id="CHEBI:57287"/>
        <dbReference type="ChEBI" id="CHEBI:58950"/>
        <dbReference type="ChEBI" id="CHEBI:138261"/>
        <dbReference type="ChEBI" id="CHEBI:456215"/>
    </reaction>
</comment>
<evidence type="ECO:0000256" key="8">
    <source>
        <dbReference type="ARBA" id="ARBA00022677"/>
    </source>
</evidence>
<keyword evidence="9" id="KW-0812">Transmembrane</keyword>
<sequence>MSILEQIGNMASMAGLPDLPNMPLAVAAPAAAATFAYLNAKLGISHDLGLISIYARSLIRGALRDRSNKWNHFYLLEEFALDPKRAKDVFIVYQGKEWTYRQTYDTALRYGNWFRNVHNVKPGEVVAIDFMNSATFIFIWMGLWSVGALPAFINYNLTAAPLAHCVKVSTTRLLLVDDEVRGAVPQELVEQLGAPDFREKGGPVEVVFHDESLQAEILQSEPWRAPDTDRQNQIRSDAGILIYTSGTTGLPKAAIISWGKLLLAGTFVSRWLGLSKSDRVYTCMPLYHSTAAVLGFVGCLASGTSLAIGHKFSASHFWDDVRDCNATVVQYVGETMRYLLASPARRDPHTGEDLDKKHNVRLAFGNGLRPDVWEQAKERFGITTIGELYSATESTSGLWNLSSNSFTAGSIGRSGSIADLILGNSAVIVKLDHDTELPWRDPKTGLCKRMPRGEPGELLYVLDAQNIKDKFQGYFNNPGASNSKIIRDVFKKGDAWFRTGDVIRYDPEGRWFFSDRIGDTFRWRGENVSTNEVAEVVGSHPQVYETNVYGVLLPHHEGRAGCAALVMNGVDPNAEKLEPSAAFLSSLGEHVTKNLPKYAAPLFLRITRALEITGNNKQQKTTLRAEGVDPNVLESKNSKDLLYWLRGKMYVPFEKKDWEKLNAGQVKL</sequence>
<evidence type="ECO:0000256" key="1">
    <source>
        <dbReference type="ARBA" id="ARBA00004502"/>
    </source>
</evidence>
<dbReference type="VEuPathDB" id="FungiDB:MCYG_02167"/>
<keyword evidence="5" id="KW-0813">Transport</keyword>
<keyword evidence="8" id="KW-0551">Lipid droplet</keyword>
<dbReference type="Gene3D" id="3.40.50.12780">
    <property type="entry name" value="N-terminal domain of ligase-like"/>
    <property type="match status" value="1"/>
</dbReference>
<comment type="function">
    <text evidence="17">Acyl-CoA synthetase required for both the import of long chain fatty acids (LCFAs) (C14-C18) and the activation very long chain fatty acids (VLCFAs) (C20-C26) by esterification of the fatty acids into metabolically active CoA-thioesters for subsequent degradation or incorporation into phospholipids. The transport and fatty acyl-CoA synthetase activities are genetically separable and are thus independent activities. Esterifies VLCFAs in the peroxisome matrix. The VLCFAs are actively transported into peroxisomes by a PXA1-PXA2 heterodimeric transporter in the peroxisomal membrane.</text>
</comment>
<dbReference type="GO" id="GO:0044539">
    <property type="term" value="P:long-chain fatty acid import into cell"/>
    <property type="evidence" value="ECO:0007669"/>
    <property type="project" value="TreeGrafter"/>
</dbReference>
<dbReference type="GO" id="GO:0009898">
    <property type="term" value="C:cytoplasmic side of plasma membrane"/>
    <property type="evidence" value="ECO:0007669"/>
    <property type="project" value="TreeGrafter"/>
</dbReference>
<gene>
    <name evidence="22" type="ORF">MCYG_02167</name>
</gene>
<dbReference type="PANTHER" id="PTHR43107">
    <property type="entry name" value="LONG-CHAIN FATTY ACID TRANSPORT PROTEIN"/>
    <property type="match status" value="1"/>
</dbReference>
<evidence type="ECO:0000256" key="13">
    <source>
        <dbReference type="ARBA" id="ARBA00023055"/>
    </source>
</evidence>
<dbReference type="HOGENOM" id="CLU_000022_46_3_1"/>
<dbReference type="Pfam" id="PF00501">
    <property type="entry name" value="AMP-binding"/>
    <property type="match status" value="1"/>
</dbReference>
<dbReference type="SUPFAM" id="SSF56801">
    <property type="entry name" value="Acetyl-CoA synthetase-like"/>
    <property type="match status" value="1"/>
</dbReference>
<evidence type="ECO:0000256" key="6">
    <source>
        <dbReference type="ARBA" id="ARBA00022475"/>
    </source>
</evidence>
<evidence type="ECO:0000313" key="22">
    <source>
        <dbReference type="EMBL" id="EEQ29348.1"/>
    </source>
</evidence>
<dbReference type="PANTHER" id="PTHR43107:SF15">
    <property type="entry name" value="FATTY ACID TRANSPORT PROTEIN 3, ISOFORM A"/>
    <property type="match status" value="1"/>
</dbReference>
<reference evidence="23" key="1">
    <citation type="journal article" date="2012" name="MBio">
        <title>Comparative genome analysis of Trichophyton rubrum and related dermatophytes reveals candidate genes involved in infection.</title>
        <authorList>
            <person name="Martinez D.A."/>
            <person name="Oliver B.G."/>
            <person name="Graeser Y."/>
            <person name="Goldberg J.M."/>
            <person name="Li W."/>
            <person name="Martinez-Rossi N.M."/>
            <person name="Monod M."/>
            <person name="Shelest E."/>
            <person name="Barton R.C."/>
            <person name="Birch E."/>
            <person name="Brakhage A.A."/>
            <person name="Chen Z."/>
            <person name="Gurr S.J."/>
            <person name="Heiman D."/>
            <person name="Heitman J."/>
            <person name="Kosti I."/>
            <person name="Rossi A."/>
            <person name="Saif S."/>
            <person name="Samalova M."/>
            <person name="Saunders C.W."/>
            <person name="Shea T."/>
            <person name="Summerbell R.C."/>
            <person name="Xu J."/>
            <person name="Young S."/>
            <person name="Zeng Q."/>
            <person name="Birren B.W."/>
            <person name="Cuomo C.A."/>
            <person name="White T.C."/>
        </authorList>
    </citation>
    <scope>NUCLEOTIDE SEQUENCE [LARGE SCALE GENOMIC DNA]</scope>
    <source>
        <strain evidence="23">ATCC MYA-4605 / CBS 113480</strain>
    </source>
</reference>
<dbReference type="eggNOG" id="KOG1179">
    <property type="taxonomic scope" value="Eukaryota"/>
</dbReference>